<dbReference type="InterPro" id="IPR024610">
    <property type="entry name" value="ING_N_histone-binding"/>
</dbReference>
<dbReference type="RefSeq" id="XP_033794096.1">
    <property type="nucleotide sequence ID" value="XM_033938205.1"/>
</dbReference>
<dbReference type="RefSeq" id="XP_033794097.1">
    <property type="nucleotide sequence ID" value="XM_033938206.1"/>
</dbReference>
<dbReference type="Proteomes" id="UP000515159">
    <property type="component" value="Chromosome 3"/>
</dbReference>
<feature type="region of interest" description="Disordered" evidence="2">
    <location>
        <begin position="1"/>
        <end position="23"/>
    </location>
</feature>
<dbReference type="Pfam" id="PF12998">
    <property type="entry name" value="ING"/>
    <property type="match status" value="1"/>
</dbReference>
<evidence type="ECO:0000313" key="8">
    <source>
        <dbReference type="RefSeq" id="XP_033794099.1"/>
    </source>
</evidence>
<dbReference type="RefSeq" id="XP_033794100.1">
    <property type="nucleotide sequence ID" value="XM_033938209.1"/>
</dbReference>
<proteinExistence type="predicted"/>
<evidence type="ECO:0000313" key="4">
    <source>
        <dbReference type="Proteomes" id="UP000515159"/>
    </source>
</evidence>
<organism evidence="4 5">
    <name type="scientific">Geotrypetes seraphini</name>
    <name type="common">Gaboon caecilian</name>
    <name type="synonym">Caecilia seraphini</name>
    <dbReference type="NCBI Taxonomy" id="260995"/>
    <lineage>
        <taxon>Eukaryota</taxon>
        <taxon>Metazoa</taxon>
        <taxon>Chordata</taxon>
        <taxon>Craniata</taxon>
        <taxon>Vertebrata</taxon>
        <taxon>Euteleostomi</taxon>
        <taxon>Amphibia</taxon>
        <taxon>Gymnophiona</taxon>
        <taxon>Geotrypetes</taxon>
    </lineage>
</organism>
<dbReference type="GeneID" id="117357501"/>
<dbReference type="KEGG" id="gsh:117357501"/>
<evidence type="ECO:0000259" key="3">
    <source>
        <dbReference type="Pfam" id="PF12998"/>
    </source>
</evidence>
<dbReference type="AlphaFoldDB" id="A0A6P8R633"/>
<evidence type="ECO:0000313" key="7">
    <source>
        <dbReference type="RefSeq" id="XP_033794098.1"/>
    </source>
</evidence>
<reference evidence="5 6" key="1">
    <citation type="submission" date="2025-04" db="UniProtKB">
        <authorList>
            <consortium name="RefSeq"/>
        </authorList>
    </citation>
    <scope>IDENTIFICATION</scope>
</reference>
<evidence type="ECO:0000313" key="5">
    <source>
        <dbReference type="RefSeq" id="XP_033794096.1"/>
    </source>
</evidence>
<feature type="coiled-coil region" evidence="1">
    <location>
        <begin position="169"/>
        <end position="240"/>
    </location>
</feature>
<name>A0A6P8R633_GEOSA</name>
<evidence type="ECO:0000313" key="9">
    <source>
        <dbReference type="RefSeq" id="XP_033794100.1"/>
    </source>
</evidence>
<evidence type="ECO:0000256" key="2">
    <source>
        <dbReference type="SAM" id="MobiDB-lite"/>
    </source>
</evidence>
<feature type="domain" description="Inhibitor of growth protein N-terminal histone-binding" evidence="3">
    <location>
        <begin position="86"/>
        <end position="177"/>
    </location>
</feature>
<evidence type="ECO:0000313" key="6">
    <source>
        <dbReference type="RefSeq" id="XP_033794097.1"/>
    </source>
</evidence>
<keyword evidence="4" id="KW-1185">Reference proteome</keyword>
<dbReference type="RefSeq" id="XP_033794101.1">
    <property type="nucleotide sequence ID" value="XM_033938210.1"/>
</dbReference>
<keyword evidence="1" id="KW-0175">Coiled coil</keyword>
<dbReference type="RefSeq" id="XP_033794098.1">
    <property type="nucleotide sequence ID" value="XM_033938207.1"/>
</dbReference>
<dbReference type="RefSeq" id="XP_033794099.1">
    <property type="nucleotide sequence ID" value="XM_033938208.1"/>
</dbReference>
<sequence length="300" mass="34997">MSNKLKTTKLGSPEPVKHSNSVSIMKIRRNNSDTLPYVAGVSLGPHSYKPPSNLVANKLMRTNPDGIKNEKTVIHKSIQVSMDDKNFLALIKELQKEIRQLQGTIKEKDETLSSMVEVIQGKNEEFVKSIEVERSNHEITKEQVKECQNIIDEKIQLLNDSTTYYETLMDDLQTQYNEAVETVKKHSQLEIRQRDEKLIRLKQQIADMFKEKSWEHQQQLDELRKEMTRMSEEIQVLRIKLKSETLTKQQCPNCRHLSSKLDEKALCLKLKERTIEELQSVCRRKIGMKEHQDPFDQKPV</sequence>
<evidence type="ECO:0000256" key="1">
    <source>
        <dbReference type="SAM" id="Coils"/>
    </source>
</evidence>
<evidence type="ECO:0000313" key="10">
    <source>
        <dbReference type="RefSeq" id="XP_033794101.1"/>
    </source>
</evidence>
<accession>A0A6P8R633</accession>
<dbReference type="OrthoDB" id="8799554at2759"/>
<protein>
    <submittedName>
        <fullName evidence="5 6">Uncharacterized protein PFB0145c-like isoform X1</fullName>
    </submittedName>
</protein>
<gene>
    <name evidence="5 6 7 8 9 10" type="primary">LOC117357501</name>
</gene>